<name>A0ABR4NL59_9FUNG</name>
<organism evidence="3 4">
    <name type="scientific">Polyrhizophydium stewartii</name>
    <dbReference type="NCBI Taxonomy" id="2732419"/>
    <lineage>
        <taxon>Eukaryota</taxon>
        <taxon>Fungi</taxon>
        <taxon>Fungi incertae sedis</taxon>
        <taxon>Chytridiomycota</taxon>
        <taxon>Chytridiomycota incertae sedis</taxon>
        <taxon>Chytridiomycetes</taxon>
        <taxon>Rhizophydiales</taxon>
        <taxon>Rhizophydiales incertae sedis</taxon>
        <taxon>Polyrhizophydium</taxon>
    </lineage>
</organism>
<accession>A0ABR4NL59</accession>
<dbReference type="EMBL" id="JADGIZ020000001">
    <property type="protein sequence ID" value="KAL2920256.1"/>
    <property type="molecule type" value="Genomic_DNA"/>
</dbReference>
<feature type="domain" description="GRAM" evidence="2">
    <location>
        <begin position="81"/>
        <end position="148"/>
    </location>
</feature>
<dbReference type="PANTHER" id="PTHR23319">
    <property type="entry name" value="GRAM DOMAIN CONTAINING 1B, ISOFORM E"/>
    <property type="match status" value="1"/>
</dbReference>
<dbReference type="Proteomes" id="UP001527925">
    <property type="component" value="Unassembled WGS sequence"/>
</dbReference>
<evidence type="ECO:0000256" key="1">
    <source>
        <dbReference type="SAM" id="MobiDB-lite"/>
    </source>
</evidence>
<dbReference type="InterPro" id="IPR011993">
    <property type="entry name" value="PH-like_dom_sf"/>
</dbReference>
<protein>
    <submittedName>
        <fullName evidence="3">Intracellular sterol transport</fullName>
    </submittedName>
</protein>
<sequence length="245" mass="26886">MTPKDRDTLSPLQARARGDDAQHHAHRVTEQASVGSIDLMDADDAGDGDSGGGKRDSLTSRSRRDTTKSNATSEHRMRARAQFAALFPEIKDAYDTFINSYSCAWERDILRHGRMFVTRDRVCFYSAVLAPCKLVLDYLDMRQAERRSIAGVIPNAIRITMLDGKHGGKQHTFASFMKRDAAFELIESQWNLWRSGAMSGSSPMHANPPETPRPDPLRLSISSVSSLAGCGAMSAGAMSGRVANP</sequence>
<proteinExistence type="predicted"/>
<dbReference type="CDD" id="cd13220">
    <property type="entry name" value="PH-GRAM_GRAMDC"/>
    <property type="match status" value="1"/>
</dbReference>
<comment type="caution">
    <text evidence="3">The sequence shown here is derived from an EMBL/GenBank/DDBJ whole genome shotgun (WGS) entry which is preliminary data.</text>
</comment>
<dbReference type="Gene3D" id="2.30.29.30">
    <property type="entry name" value="Pleckstrin-homology domain (PH domain)/Phosphotyrosine-binding domain (PTB)"/>
    <property type="match status" value="1"/>
</dbReference>
<dbReference type="InterPro" id="IPR051482">
    <property type="entry name" value="Cholesterol_transport"/>
</dbReference>
<reference evidence="3 4" key="1">
    <citation type="submission" date="2023-09" db="EMBL/GenBank/DDBJ databases">
        <title>Pangenome analysis of Batrachochytrium dendrobatidis and related Chytrids.</title>
        <authorList>
            <person name="Yacoub M.N."/>
            <person name="Stajich J.E."/>
            <person name="James T.Y."/>
        </authorList>
    </citation>
    <scope>NUCLEOTIDE SEQUENCE [LARGE SCALE GENOMIC DNA]</scope>
    <source>
        <strain evidence="3 4">JEL0888</strain>
    </source>
</reference>
<evidence type="ECO:0000313" key="3">
    <source>
        <dbReference type="EMBL" id="KAL2920256.1"/>
    </source>
</evidence>
<feature type="region of interest" description="Disordered" evidence="1">
    <location>
        <begin position="1"/>
        <end position="76"/>
    </location>
</feature>
<feature type="compositionally biased region" description="Basic and acidic residues" evidence="1">
    <location>
        <begin position="52"/>
        <end position="67"/>
    </location>
</feature>
<dbReference type="SMART" id="SM00568">
    <property type="entry name" value="GRAM"/>
    <property type="match status" value="1"/>
</dbReference>
<feature type="compositionally biased region" description="Basic and acidic residues" evidence="1">
    <location>
        <begin position="16"/>
        <end position="29"/>
    </location>
</feature>
<evidence type="ECO:0000259" key="2">
    <source>
        <dbReference type="SMART" id="SM00568"/>
    </source>
</evidence>
<dbReference type="Pfam" id="PF02893">
    <property type="entry name" value="GRAM"/>
    <property type="match status" value="1"/>
</dbReference>
<dbReference type="PANTHER" id="PTHR23319:SF4">
    <property type="entry name" value="GRAM DOMAIN CONTAINING 1B, ISOFORM E"/>
    <property type="match status" value="1"/>
</dbReference>
<evidence type="ECO:0000313" key="4">
    <source>
        <dbReference type="Proteomes" id="UP001527925"/>
    </source>
</evidence>
<gene>
    <name evidence="3" type="primary">VAD1</name>
    <name evidence="3" type="ORF">HK105_200325</name>
</gene>
<keyword evidence="4" id="KW-1185">Reference proteome</keyword>
<dbReference type="InterPro" id="IPR004182">
    <property type="entry name" value="GRAM"/>
</dbReference>